<dbReference type="eggNOG" id="ENOG5032Y5V">
    <property type="taxonomic scope" value="Bacteria"/>
</dbReference>
<evidence type="ECO:0000313" key="1">
    <source>
        <dbReference type="EMBL" id="EOH97449.1"/>
    </source>
</evidence>
<evidence type="ECO:0008006" key="3">
    <source>
        <dbReference type="Google" id="ProtNLM"/>
    </source>
</evidence>
<sequence>MEKIYADAHKYSIYNKELLKNSGLCGCFYCGAIFNYERIQSWIDGEPDQTALCPSCGIDSVIPQGSQYTLSDEFLRKMNEVWFLN</sequence>
<dbReference type="AlphaFoldDB" id="R2TB92"/>
<reference evidence="1 2" key="1">
    <citation type="submission" date="2013-02" db="EMBL/GenBank/DDBJ databases">
        <title>The Genome Sequence of Enterococcus pallens BAA-351.</title>
        <authorList>
            <consortium name="The Broad Institute Genome Sequencing Platform"/>
            <consortium name="The Broad Institute Genome Sequencing Center for Infectious Disease"/>
            <person name="Earl A.M."/>
            <person name="Gilmore M.S."/>
            <person name="Lebreton F."/>
            <person name="Walker B."/>
            <person name="Young S.K."/>
            <person name="Zeng Q."/>
            <person name="Gargeya S."/>
            <person name="Fitzgerald M."/>
            <person name="Haas B."/>
            <person name="Abouelleil A."/>
            <person name="Alvarado L."/>
            <person name="Arachchi H.M."/>
            <person name="Berlin A.M."/>
            <person name="Chapman S.B."/>
            <person name="Dewar J."/>
            <person name="Goldberg J."/>
            <person name="Griggs A."/>
            <person name="Gujja S."/>
            <person name="Hansen M."/>
            <person name="Howarth C."/>
            <person name="Imamovic A."/>
            <person name="Larimer J."/>
            <person name="McCowan C."/>
            <person name="Murphy C."/>
            <person name="Neiman D."/>
            <person name="Pearson M."/>
            <person name="Priest M."/>
            <person name="Roberts A."/>
            <person name="Saif S."/>
            <person name="Shea T."/>
            <person name="Sisk P."/>
            <person name="Sykes S."/>
            <person name="Wortman J."/>
            <person name="Nusbaum C."/>
            <person name="Birren B."/>
        </authorList>
    </citation>
    <scope>NUCLEOTIDE SEQUENCE [LARGE SCALE GENOMIC DNA]</scope>
    <source>
        <strain evidence="1 2">ATCC BAA-351</strain>
    </source>
</reference>
<accession>R2TB92</accession>
<dbReference type="EMBL" id="AJAQ01000001">
    <property type="protein sequence ID" value="EOH97449.1"/>
    <property type="molecule type" value="Genomic_DNA"/>
</dbReference>
<evidence type="ECO:0000313" key="2">
    <source>
        <dbReference type="Proteomes" id="UP000013782"/>
    </source>
</evidence>
<protein>
    <recommendedName>
        <fullName evidence="3">Cytoplasmic protein</fullName>
    </recommendedName>
</protein>
<dbReference type="RefSeq" id="WP_010755182.1">
    <property type="nucleotide sequence ID" value="NZ_ASWD01000002.1"/>
</dbReference>
<name>R2TB92_9ENTE</name>
<comment type="caution">
    <text evidence="1">The sequence shown here is derived from an EMBL/GenBank/DDBJ whole genome shotgun (WGS) entry which is preliminary data.</text>
</comment>
<dbReference type="Proteomes" id="UP000013782">
    <property type="component" value="Unassembled WGS sequence"/>
</dbReference>
<gene>
    <name evidence="1" type="ORF">UAU_00117</name>
</gene>
<dbReference type="OrthoDB" id="9800296at2"/>
<dbReference type="PATRIC" id="fig|1158607.3.peg.117"/>
<dbReference type="HOGENOM" id="CLU_169035_0_0_9"/>
<proteinExistence type="predicted"/>
<organism evidence="1 2">
    <name type="scientific">Enterococcus pallens ATCC BAA-351</name>
    <dbReference type="NCBI Taxonomy" id="1158607"/>
    <lineage>
        <taxon>Bacteria</taxon>
        <taxon>Bacillati</taxon>
        <taxon>Bacillota</taxon>
        <taxon>Bacilli</taxon>
        <taxon>Lactobacillales</taxon>
        <taxon>Enterococcaceae</taxon>
        <taxon>Enterococcus</taxon>
    </lineage>
</organism>
<keyword evidence="2" id="KW-1185">Reference proteome</keyword>